<reference evidence="2 3" key="1">
    <citation type="submission" date="2015-09" db="EMBL/GenBank/DDBJ databases">
        <title>Genome sequencing project for genomic taxonomy and phylogenomics of Bacillus-like bacteria.</title>
        <authorList>
            <person name="Liu B."/>
            <person name="Wang J."/>
            <person name="Zhu Y."/>
            <person name="Liu G."/>
            <person name="Chen Q."/>
            <person name="Chen Z."/>
            <person name="Lan J."/>
            <person name="Che J."/>
            <person name="Ge C."/>
            <person name="Shi H."/>
            <person name="Pan Z."/>
            <person name="Liu X."/>
        </authorList>
    </citation>
    <scope>NUCLEOTIDE SEQUENCE [LARGE SCALE GENOMIC DNA]</scope>
    <source>
        <strain evidence="2 3">FJAT-18043</strain>
    </source>
</reference>
<gene>
    <name evidence="2" type="ORF">AN957_05625</name>
</gene>
<dbReference type="STRING" id="1637975.AN957_05625"/>
<evidence type="ECO:0000313" key="3">
    <source>
        <dbReference type="Proteomes" id="UP000050996"/>
    </source>
</evidence>
<evidence type="ECO:0000256" key="1">
    <source>
        <dbReference type="SAM" id="MobiDB-lite"/>
    </source>
</evidence>
<proteinExistence type="predicted"/>
<feature type="compositionally biased region" description="Basic residues" evidence="1">
    <location>
        <begin position="31"/>
        <end position="42"/>
    </location>
</feature>
<dbReference type="AlphaFoldDB" id="A0A0Q3VFT7"/>
<dbReference type="EMBL" id="LJIX01000006">
    <property type="protein sequence ID" value="KQL18143.1"/>
    <property type="molecule type" value="Genomic_DNA"/>
</dbReference>
<comment type="caution">
    <text evidence="2">The sequence shown here is derived from an EMBL/GenBank/DDBJ whole genome shotgun (WGS) entry which is preliminary data.</text>
</comment>
<sequence>MDEKIGFCSKGVRTRGDFRQEIRFPEQRSPNQRRLRTRKPVSRAKESEPVVTSDKKFGFCRKGVRTRTNFGQEGRYPERRSLNLNRLQSSYFKKFKRNRRTTA</sequence>
<dbReference type="PATRIC" id="fig|1637975.4.peg.826"/>
<evidence type="ECO:0000313" key="2">
    <source>
        <dbReference type="EMBL" id="KQL18143.1"/>
    </source>
</evidence>
<keyword evidence="3" id="KW-1185">Reference proteome</keyword>
<feature type="region of interest" description="Disordered" evidence="1">
    <location>
        <begin position="23"/>
        <end position="50"/>
    </location>
</feature>
<organism evidence="2 3">
    <name type="scientific">Cytobacillus solani</name>
    <dbReference type="NCBI Taxonomy" id="1637975"/>
    <lineage>
        <taxon>Bacteria</taxon>
        <taxon>Bacillati</taxon>
        <taxon>Bacillota</taxon>
        <taxon>Bacilli</taxon>
        <taxon>Bacillales</taxon>
        <taxon>Bacillaceae</taxon>
        <taxon>Cytobacillus</taxon>
    </lineage>
</organism>
<dbReference type="Proteomes" id="UP000050996">
    <property type="component" value="Unassembled WGS sequence"/>
</dbReference>
<accession>A0A0Q3VFT7</accession>
<protein>
    <submittedName>
        <fullName evidence="2">Uncharacterized protein</fullName>
    </submittedName>
</protein>
<name>A0A0Q3VFT7_9BACI</name>